<feature type="transmembrane region" description="Helical" evidence="7">
    <location>
        <begin position="406"/>
        <end position="426"/>
    </location>
</feature>
<keyword evidence="6 7" id="KW-0472">Membrane</keyword>
<dbReference type="Proteomes" id="UP000592216">
    <property type="component" value="Unassembled WGS sequence"/>
</dbReference>
<evidence type="ECO:0000256" key="3">
    <source>
        <dbReference type="ARBA" id="ARBA00022475"/>
    </source>
</evidence>
<dbReference type="Gene3D" id="1.20.1250.20">
    <property type="entry name" value="MFS general substrate transporter like domains"/>
    <property type="match status" value="1"/>
</dbReference>
<accession>A0A850QGY0</accession>
<organism evidence="9 10">
    <name type="scientific">Donghicola mangrovi</name>
    <dbReference type="NCBI Taxonomy" id="2729614"/>
    <lineage>
        <taxon>Bacteria</taxon>
        <taxon>Pseudomonadati</taxon>
        <taxon>Pseudomonadota</taxon>
        <taxon>Alphaproteobacteria</taxon>
        <taxon>Rhodobacterales</taxon>
        <taxon>Roseobacteraceae</taxon>
        <taxon>Donghicola</taxon>
    </lineage>
</organism>
<evidence type="ECO:0000256" key="2">
    <source>
        <dbReference type="ARBA" id="ARBA00022448"/>
    </source>
</evidence>
<evidence type="ECO:0000256" key="6">
    <source>
        <dbReference type="ARBA" id="ARBA00023136"/>
    </source>
</evidence>
<feature type="transmembrane region" description="Helical" evidence="7">
    <location>
        <begin position="299"/>
        <end position="319"/>
    </location>
</feature>
<evidence type="ECO:0000256" key="4">
    <source>
        <dbReference type="ARBA" id="ARBA00022692"/>
    </source>
</evidence>
<evidence type="ECO:0000313" key="9">
    <source>
        <dbReference type="EMBL" id="NVO25625.1"/>
    </source>
</evidence>
<dbReference type="GO" id="GO:0022857">
    <property type="term" value="F:transmembrane transporter activity"/>
    <property type="evidence" value="ECO:0007669"/>
    <property type="project" value="InterPro"/>
</dbReference>
<dbReference type="PANTHER" id="PTHR42718:SF46">
    <property type="entry name" value="BLR6921 PROTEIN"/>
    <property type="match status" value="1"/>
</dbReference>
<name>A0A850QGY0_9RHOB</name>
<comment type="caution">
    <text evidence="9">The sequence shown here is derived from an EMBL/GenBank/DDBJ whole genome shotgun (WGS) entry which is preliminary data.</text>
</comment>
<dbReference type="InterPro" id="IPR036259">
    <property type="entry name" value="MFS_trans_sf"/>
</dbReference>
<feature type="transmembrane region" description="Helical" evidence="7">
    <location>
        <begin position="12"/>
        <end position="32"/>
    </location>
</feature>
<feature type="transmembrane region" description="Helical" evidence="7">
    <location>
        <begin position="83"/>
        <end position="106"/>
    </location>
</feature>
<feature type="transmembrane region" description="Helical" evidence="7">
    <location>
        <begin position="361"/>
        <end position="385"/>
    </location>
</feature>
<protein>
    <submittedName>
        <fullName evidence="9">MFS transporter</fullName>
    </submittedName>
</protein>
<dbReference type="Gene3D" id="1.20.1720.10">
    <property type="entry name" value="Multidrug resistance protein D"/>
    <property type="match status" value="1"/>
</dbReference>
<feature type="transmembrane region" description="Helical" evidence="7">
    <location>
        <begin position="331"/>
        <end position="349"/>
    </location>
</feature>
<evidence type="ECO:0000259" key="8">
    <source>
        <dbReference type="PROSITE" id="PS50850"/>
    </source>
</evidence>
<feature type="transmembrane region" description="Helical" evidence="7">
    <location>
        <begin position="171"/>
        <end position="189"/>
    </location>
</feature>
<sequence length="460" mass="47772">MGASADQTRHPQAVLAIILISYLMIILDTSIVMTGLPQIRQELGFSTSQLGWVQSIYTLTFGGFLPLGARAGDILGRRKTFQAGLVIFTVASALIGLAQSAAWMIAARGLQGFGAAILAPSTLALLSFSFPEGRERTRATAWYGSTAGIGAAVGLVLGGVLAQTISWRVGFFINLPIGLAMIFLGARYVEETEPRPGTFDLKGAIASTLGIGALIWGVLESAERGWGNLPSMGAMAAGAVIIGGFVRHEARADQPILPLRLFDNPERVGAYLARFLYLAAMVGFFFFTTQFMQEVDGFTPLQAGLGFLPMTLVNFAVATRVPDLTERLGNRALMLIGIAATALGMGWLAQVQAVGSYALGIGLPMALIGAGQGLCFGPLTASGIAGTRREDAGAASGLVNVAHQMGMSFGLAVLVAAAAMFGQGGFADSFHAAMTTGAVLLVLALVAAWALIPAAGQSAR</sequence>
<dbReference type="GO" id="GO:0005886">
    <property type="term" value="C:plasma membrane"/>
    <property type="evidence" value="ECO:0007669"/>
    <property type="project" value="UniProtKB-SubCell"/>
</dbReference>
<keyword evidence="5 7" id="KW-1133">Transmembrane helix</keyword>
<dbReference type="PROSITE" id="PS50850">
    <property type="entry name" value="MFS"/>
    <property type="match status" value="1"/>
</dbReference>
<keyword evidence="2" id="KW-0813">Transport</keyword>
<dbReference type="InterPro" id="IPR020846">
    <property type="entry name" value="MFS_dom"/>
</dbReference>
<proteinExistence type="predicted"/>
<reference evidence="9 10" key="1">
    <citation type="submission" date="2020-04" db="EMBL/GenBank/DDBJ databases">
        <title>Donghicola sp., a member of the Rhodobacteraceae family isolated from mangrove forest in Thailand.</title>
        <authorList>
            <person name="Charoenyingcharoen P."/>
            <person name="Yukphan P."/>
        </authorList>
    </citation>
    <scope>NUCLEOTIDE SEQUENCE [LARGE SCALE GENOMIC DNA]</scope>
    <source>
        <strain evidence="9 10">B5-SW-15</strain>
    </source>
</reference>
<evidence type="ECO:0000256" key="1">
    <source>
        <dbReference type="ARBA" id="ARBA00004651"/>
    </source>
</evidence>
<dbReference type="SUPFAM" id="SSF103473">
    <property type="entry name" value="MFS general substrate transporter"/>
    <property type="match status" value="1"/>
</dbReference>
<feature type="transmembrane region" description="Helical" evidence="7">
    <location>
        <begin position="225"/>
        <end position="247"/>
    </location>
</feature>
<keyword evidence="4 7" id="KW-0812">Transmembrane</keyword>
<comment type="subcellular location">
    <subcellularLocation>
        <location evidence="1">Cell membrane</location>
        <topology evidence="1">Multi-pass membrane protein</topology>
    </subcellularLocation>
</comment>
<feature type="transmembrane region" description="Helical" evidence="7">
    <location>
        <begin position="201"/>
        <end position="219"/>
    </location>
</feature>
<evidence type="ECO:0000256" key="5">
    <source>
        <dbReference type="ARBA" id="ARBA00022989"/>
    </source>
</evidence>
<feature type="domain" description="Major facilitator superfamily (MFS) profile" evidence="8">
    <location>
        <begin position="14"/>
        <end position="456"/>
    </location>
</feature>
<dbReference type="EMBL" id="JABCJE010000020">
    <property type="protein sequence ID" value="NVO25625.1"/>
    <property type="molecule type" value="Genomic_DNA"/>
</dbReference>
<feature type="transmembrane region" description="Helical" evidence="7">
    <location>
        <begin position="268"/>
        <end position="287"/>
    </location>
</feature>
<keyword evidence="3" id="KW-1003">Cell membrane</keyword>
<gene>
    <name evidence="9" type="ORF">HJ536_19925</name>
</gene>
<dbReference type="InterPro" id="IPR011701">
    <property type="entry name" value="MFS"/>
</dbReference>
<evidence type="ECO:0000256" key="7">
    <source>
        <dbReference type="SAM" id="Phobius"/>
    </source>
</evidence>
<feature type="transmembrane region" description="Helical" evidence="7">
    <location>
        <begin position="142"/>
        <end position="165"/>
    </location>
</feature>
<feature type="transmembrane region" description="Helical" evidence="7">
    <location>
        <begin position="52"/>
        <end position="71"/>
    </location>
</feature>
<dbReference type="AlphaFoldDB" id="A0A850QGY0"/>
<feature type="transmembrane region" description="Helical" evidence="7">
    <location>
        <begin position="432"/>
        <end position="452"/>
    </location>
</feature>
<evidence type="ECO:0000313" key="10">
    <source>
        <dbReference type="Proteomes" id="UP000592216"/>
    </source>
</evidence>
<dbReference type="PANTHER" id="PTHR42718">
    <property type="entry name" value="MAJOR FACILITATOR SUPERFAMILY MULTIDRUG TRANSPORTER MFSC"/>
    <property type="match status" value="1"/>
</dbReference>
<dbReference type="Pfam" id="PF07690">
    <property type="entry name" value="MFS_1"/>
    <property type="match status" value="1"/>
</dbReference>
<dbReference type="CDD" id="cd17321">
    <property type="entry name" value="MFS_MMR_MDR_like"/>
    <property type="match status" value="1"/>
</dbReference>
<feature type="transmembrane region" description="Helical" evidence="7">
    <location>
        <begin position="112"/>
        <end position="130"/>
    </location>
</feature>